<feature type="compositionally biased region" description="Basic and acidic residues" evidence="7">
    <location>
        <begin position="898"/>
        <end position="909"/>
    </location>
</feature>
<feature type="compositionally biased region" description="Acidic residues" evidence="7">
    <location>
        <begin position="1282"/>
        <end position="1291"/>
    </location>
</feature>
<feature type="compositionally biased region" description="Basic residues" evidence="7">
    <location>
        <begin position="1616"/>
        <end position="1630"/>
    </location>
</feature>
<feature type="region of interest" description="Disordered" evidence="7">
    <location>
        <begin position="1356"/>
        <end position="1546"/>
    </location>
</feature>
<feature type="region of interest" description="Disordered" evidence="7">
    <location>
        <begin position="2215"/>
        <end position="2243"/>
    </location>
</feature>
<evidence type="ECO:0000256" key="2">
    <source>
        <dbReference type="ARBA" id="ARBA00009423"/>
    </source>
</evidence>
<feature type="compositionally biased region" description="Acidic residues" evidence="7">
    <location>
        <begin position="1047"/>
        <end position="1060"/>
    </location>
</feature>
<feature type="region of interest" description="Disordered" evidence="7">
    <location>
        <begin position="2061"/>
        <end position="2148"/>
    </location>
</feature>
<keyword evidence="6" id="KW-0206">Cytoskeleton</keyword>
<dbReference type="EMBL" id="CAWYQH010000001">
    <property type="protein sequence ID" value="CAK8672522.1"/>
    <property type="molecule type" value="Genomic_DNA"/>
</dbReference>
<dbReference type="PANTHER" id="PTHR13924">
    <property type="entry name" value="TRANSFORMING ACIDIC COILED-COIL CONTAINING PROTEIN 1/2"/>
    <property type="match status" value="1"/>
</dbReference>
<evidence type="ECO:0000313" key="10">
    <source>
        <dbReference type="Proteomes" id="UP001642483"/>
    </source>
</evidence>
<reference evidence="9 10" key="1">
    <citation type="submission" date="2024-02" db="EMBL/GenBank/DDBJ databases">
        <authorList>
            <person name="Daric V."/>
            <person name="Darras S."/>
        </authorList>
    </citation>
    <scope>NUCLEOTIDE SEQUENCE [LARGE SCALE GENOMIC DNA]</scope>
</reference>
<feature type="region of interest" description="Disordered" evidence="7">
    <location>
        <begin position="1823"/>
        <end position="1872"/>
    </location>
</feature>
<evidence type="ECO:0000256" key="1">
    <source>
        <dbReference type="ARBA" id="ARBA00004245"/>
    </source>
</evidence>
<organism evidence="9 10">
    <name type="scientific">Clavelina lepadiformis</name>
    <name type="common">Light-bulb sea squirt</name>
    <name type="synonym">Ascidia lepadiformis</name>
    <dbReference type="NCBI Taxonomy" id="159417"/>
    <lineage>
        <taxon>Eukaryota</taxon>
        <taxon>Metazoa</taxon>
        <taxon>Chordata</taxon>
        <taxon>Tunicata</taxon>
        <taxon>Ascidiacea</taxon>
        <taxon>Aplousobranchia</taxon>
        <taxon>Clavelinidae</taxon>
        <taxon>Clavelina</taxon>
    </lineage>
</organism>
<evidence type="ECO:0000256" key="6">
    <source>
        <dbReference type="ARBA" id="ARBA00023212"/>
    </source>
</evidence>
<feature type="compositionally biased region" description="Basic residues" evidence="7">
    <location>
        <begin position="1500"/>
        <end position="1514"/>
    </location>
</feature>
<feature type="region of interest" description="Disordered" evidence="7">
    <location>
        <begin position="793"/>
        <end position="840"/>
    </location>
</feature>
<feature type="domain" description="Transforming acidic coiled-coil-containing protein C-terminal" evidence="8">
    <location>
        <begin position="2551"/>
        <end position="2691"/>
    </location>
</feature>
<feature type="region of interest" description="Disordered" evidence="7">
    <location>
        <begin position="149"/>
        <end position="168"/>
    </location>
</feature>
<feature type="compositionally biased region" description="Basic and acidic residues" evidence="7">
    <location>
        <begin position="1025"/>
        <end position="1045"/>
    </location>
</feature>
<feature type="compositionally biased region" description="Basic and acidic residues" evidence="7">
    <location>
        <begin position="2061"/>
        <end position="2080"/>
    </location>
</feature>
<dbReference type="Pfam" id="PF05010">
    <property type="entry name" value="TACC_C"/>
    <property type="match status" value="1"/>
</dbReference>
<evidence type="ECO:0000313" key="9">
    <source>
        <dbReference type="EMBL" id="CAK8672522.1"/>
    </source>
</evidence>
<comment type="subcellular location">
    <subcellularLocation>
        <location evidence="1">Cytoplasm</location>
        <location evidence="1">Cytoskeleton</location>
    </subcellularLocation>
</comment>
<feature type="compositionally biased region" description="Basic and acidic residues" evidence="7">
    <location>
        <begin position="682"/>
        <end position="694"/>
    </location>
</feature>
<keyword evidence="5" id="KW-0175">Coiled coil</keyword>
<feature type="region of interest" description="Disordered" evidence="7">
    <location>
        <begin position="1199"/>
        <end position="1296"/>
    </location>
</feature>
<dbReference type="InterPro" id="IPR007707">
    <property type="entry name" value="TACC_C"/>
</dbReference>
<feature type="compositionally biased region" description="Polar residues" evidence="7">
    <location>
        <begin position="802"/>
        <end position="817"/>
    </location>
</feature>
<feature type="compositionally biased region" description="Basic and acidic residues" evidence="7">
    <location>
        <begin position="919"/>
        <end position="940"/>
    </location>
</feature>
<protein>
    <recommendedName>
        <fullName evidence="8">Transforming acidic coiled-coil-containing protein C-terminal domain-containing protein</fullName>
    </recommendedName>
</protein>
<proteinExistence type="inferred from homology"/>
<feature type="compositionally biased region" description="Basic and acidic residues" evidence="7">
    <location>
        <begin position="2642"/>
        <end position="2653"/>
    </location>
</feature>
<feature type="compositionally biased region" description="Basic and acidic residues" evidence="7">
    <location>
        <begin position="149"/>
        <end position="167"/>
    </location>
</feature>
<dbReference type="PANTHER" id="PTHR13924:SF10">
    <property type="entry name" value="TRANSFORMING ACIDIC COILED-COIL PROTEIN, ISOFORM K"/>
    <property type="match status" value="1"/>
</dbReference>
<comment type="similarity">
    <text evidence="2">Belongs to the TACC family.</text>
</comment>
<dbReference type="Proteomes" id="UP001642483">
    <property type="component" value="Unassembled WGS sequence"/>
</dbReference>
<feature type="compositionally biased region" description="Basic residues" evidence="7">
    <location>
        <begin position="1964"/>
        <end position="1978"/>
    </location>
</feature>
<evidence type="ECO:0000256" key="7">
    <source>
        <dbReference type="SAM" id="MobiDB-lite"/>
    </source>
</evidence>
<feature type="compositionally biased region" description="Basic residues" evidence="7">
    <location>
        <begin position="1848"/>
        <end position="1862"/>
    </location>
</feature>
<feature type="compositionally biased region" description="Polar residues" evidence="7">
    <location>
        <begin position="1201"/>
        <end position="1221"/>
    </location>
</feature>
<feature type="region of interest" description="Disordered" evidence="7">
    <location>
        <begin position="1941"/>
        <end position="1999"/>
    </location>
</feature>
<feature type="region of interest" description="Disordered" evidence="7">
    <location>
        <begin position="675"/>
        <end position="694"/>
    </location>
</feature>
<evidence type="ECO:0000256" key="5">
    <source>
        <dbReference type="ARBA" id="ARBA00023054"/>
    </source>
</evidence>
<accession>A0ABP0EYF7</accession>
<feature type="region of interest" description="Disordered" evidence="7">
    <location>
        <begin position="2626"/>
        <end position="2680"/>
    </location>
</feature>
<keyword evidence="4" id="KW-0597">Phosphoprotein</keyword>
<feature type="compositionally biased region" description="Basic and acidic residues" evidence="7">
    <location>
        <begin position="2095"/>
        <end position="2107"/>
    </location>
</feature>
<feature type="compositionally biased region" description="Low complexity" evidence="7">
    <location>
        <begin position="1451"/>
        <end position="1464"/>
    </location>
</feature>
<name>A0ABP0EYF7_CLALP</name>
<evidence type="ECO:0000259" key="8">
    <source>
        <dbReference type="Pfam" id="PF05010"/>
    </source>
</evidence>
<feature type="compositionally biased region" description="Polar residues" evidence="7">
    <location>
        <begin position="1400"/>
        <end position="1414"/>
    </location>
</feature>
<feature type="compositionally biased region" description="Polar residues" evidence="7">
    <location>
        <begin position="1368"/>
        <end position="1387"/>
    </location>
</feature>
<feature type="compositionally biased region" description="Low complexity" evidence="7">
    <location>
        <begin position="2283"/>
        <end position="2294"/>
    </location>
</feature>
<feature type="region of interest" description="Disordered" evidence="7">
    <location>
        <begin position="2268"/>
        <end position="2306"/>
    </location>
</feature>
<gene>
    <name evidence="9" type="ORF">CVLEPA_LOCUS1464</name>
</gene>
<feature type="region of interest" description="Disordered" evidence="7">
    <location>
        <begin position="1707"/>
        <end position="1754"/>
    </location>
</feature>
<dbReference type="Gene3D" id="1.20.5.1700">
    <property type="match status" value="1"/>
</dbReference>
<feature type="compositionally biased region" description="Basic and acidic residues" evidence="7">
    <location>
        <begin position="1516"/>
        <end position="1533"/>
    </location>
</feature>
<feature type="region of interest" description="Disordered" evidence="7">
    <location>
        <begin position="1558"/>
        <end position="1630"/>
    </location>
</feature>
<feature type="compositionally biased region" description="Basic residues" evidence="7">
    <location>
        <begin position="1732"/>
        <end position="1746"/>
    </location>
</feature>
<comment type="caution">
    <text evidence="9">The sequence shown here is derived from an EMBL/GenBank/DDBJ whole genome shotgun (WGS) entry which is preliminary data.</text>
</comment>
<dbReference type="InterPro" id="IPR039915">
    <property type="entry name" value="TACC"/>
</dbReference>
<feature type="region of interest" description="Disordered" evidence="7">
    <location>
        <begin position="2164"/>
        <end position="2194"/>
    </location>
</feature>
<feature type="compositionally biased region" description="Basic residues" evidence="7">
    <location>
        <begin position="1256"/>
        <end position="1270"/>
    </location>
</feature>
<evidence type="ECO:0000256" key="3">
    <source>
        <dbReference type="ARBA" id="ARBA00022490"/>
    </source>
</evidence>
<feature type="region of interest" description="Disordered" evidence="7">
    <location>
        <begin position="876"/>
        <end position="950"/>
    </location>
</feature>
<evidence type="ECO:0000256" key="4">
    <source>
        <dbReference type="ARBA" id="ARBA00022553"/>
    </source>
</evidence>
<keyword evidence="3" id="KW-0963">Cytoplasm</keyword>
<feature type="region of interest" description="Disordered" evidence="7">
    <location>
        <begin position="1003"/>
        <end position="1065"/>
    </location>
</feature>
<keyword evidence="10" id="KW-1185">Reference proteome</keyword>
<sequence>MDETCVNEADNTLCVTAYENLLQVSSAKDDSESSVDPIEDCLAAFGSMSLASNTPVSSKSMKPSGSASLLSCKTHLTLDESPLNSPYVVFDLDQDGQAVECGTLFNVTKPTASPKINLENVANENTDGDGKVVALEDAKINFTTNDRVDADRKSSSDQESTFGREADVGNILNASSNNDSLTQCNEITYTKLPETSTALLNCQSEEPSNRKFFHAHTSDAGDVLCTISSSTLIMSENMKDLLPRVVEKSVSIASSSVTKLPDKDIAESLLMQQAGDTKKLSSQNQNGDADCEQPSSKLYQKHLGDGDVTQKSSASSEADDTMFYDALEDVENTILTSGEANKSDHAEDSFDEASYLRTSESISSIQSTLNMDDLSGLFSGLKVAATRQQEDDLDQTLTNDPPNDDVITTDTKIALEVPVHIENYAINVSKTDSTNVNPFQTENSSANLVAEMKFIDDNIKNNKLKHTVTDSSQGNNEFVKSDDLDFKTAVSSHPGNQGSHESVLNKHHSEKTNKLENTALVKGAYTLDFDQLDTENFKPFAVKSTVTNSPVKTSTESISVSTAVREDCTSTHVDVHAEDVSTKADMTKKFTEPGLSSSAKLDISLSNFDPLSYKHNDGLSSEEKSNEIQVPDVNKGTASIGSAMNDGEFHQAAENVVINVAESHAVESDLNGRALDNNTSVEHNESSEGFDRSLRKGEYTIDSDKFDDPSFDPFKTSKSLVNDANESVGEARPVGAYSIDLDMCADPNFNPFKTGKGLANCPIFETNTFNVTDISTDIIPVADTIESKIAENDDFKQKSSSEEVVTSPQEKLSSKGNTKTESKIINKPAVDPGNSNVSRKDSHVAVDNISVSKGQHTFDVGNIDDSNFDSMKVNKILSNDDAPNPILDEGVSEGVSAKTDKKLTDRDSESLPESSFSSKPRDDEKLNNDLNEVLREKTNNDLDVDASTEQDRGAYSIDFSKFDDPDFDPFKTTKSLLNDDNLDVSSSNGIDFQDTVVQDKKEHGLTFPLDQTKSDESNESQAAIKETDLEQRIIDGSKTEFKPTEAETADQEPTEVELLDSEPPVSKGAYSIDFSKFDDPNFDPFKTTQGLSNDDDLAAPSYESTYPQDILIPDKKDDLSLSVSQTKHGADNEYQEVEKEKYLEQNTIVGRETDPIIPEAIAMDQKHDEDVPVNSETRVQRGAYSMDFSKFDDANFDPFKTTKNLPNEDSSGTNLPASSSVHAKEIDEQTTVVVKHVEGNGTGTFTNKENVPMKTSKVKKKSASKQKCKSPKAGNTKKKIDEDNEESADTEVLERGGYTIDFRKFDDPNYDPFKTTKGLSNEDALTSQSLVTADINTAEKSKDCSLDAQEVECTTSINEKETTESVEMESQNETSKSSNLFTSTDLNMSEMKSHEEETHCTTSGMPTIVESLQDSPDHKSSIPRGAYSIDFSEFDDPTFDPFKTTKGLPNDDGSSSAVSASSGVEVTIEANQSISMAKESQHEDFTANDGEGNASISSKTVKKPVSKQKRKSKSPKAADTKDDFIEITEKSGHSEPAVPKGAYSIDFSEFDDPNFDPFKTTKGLSNDDDSSSAFSAPSGVEMTIESNQGISTVKESQHEDFTANGGEGNVSINSKTMKKPVSKQKRKFKSPKAADVKVNFAGSAEESGDMEPAVPMEAYSIDFSKFDDPNFDPFKTTKGLSNVDASSSAFLVSSGVEVTIEANQSISMVKESQHEDSTANGGEGNVSISSKTVKKPVSKQKRKSKSPKAADIKDDFIEITEKSGDMEPAVPKGAYSIDFSEFDDPNFDPFKTTKGLSNVDASSSAFSVSSGVEVTIEANQSISMVKESQHEDSTANGGEGNVSISSKTVKKPVSKQKRKSKSPKAADIKDDFIEITEKSGDMEPAVPKGAYSIDFSKFDDPNFDPFKTTKGLSNVDASSSAFSVSSGVEVTIEANQSISTVKESQHEDFTANGGEGNVSINSKTVKKPVSKQKRKSKSPKAADIKVNFAGSAEESGDMEPAVPMEAYSIEFSKFEDPNFDPFKTTKGLLNDDNLSSALCTSQKEKSSKHLLDNDEILSEKEKPDVIMKENEEKSMKEAMKLKKPASNIGTSSKLGDLHPSDDEKPDNAETSIPRGAYSINLSKFDDPNFDPFKTNKGLANDDVSTSSVLSHDVEEDILANILDKTQKDTACDTAGNDGSIGSSSKPKQGLKKVKKPLSLCKTIPKSINTVENGVNISQNVDEDQEIEPSLPQGSYSIDVSKFDDPTFNPFESKNFLTNLSPSMKQSFTIQSEDTGKSKEDDSSSSSSDTMVMGDATDVDSVSCTPQLSPVKRKLQKNELGEEGFTTQEDGFNEQFRPAEEVFSEDGYLKTWEELWDKESQSKAGAIDSDLRKKSLYVQFDPLVQATMAMDRAMQNESTNDATATEQQSNTVLELEKSGSDRSLTKEEIMTAPHFHPASVRIHRNISEDKWNEQEAQEGAVGYNLINFSPGCASNDKLVDTTFIGKTTFSAVKSEVHSTPVDVGKNKEVLEQEKLDEELKHLEIRKQLIGKKIEESKIQHESNLLTSADLEQKVLSLRTILDRKNLERKRILDDIISAKRVYYDYHRKATEMLPVLRAHKEADAELRYTLDQKMEILKQTIKNHNSLKREAESTKSRSAAEVSKAREAGEREVAALRAKIKRDQMSTSSLKSSLQDKQRENEELTKICDELIAGAEHQT</sequence>
<feature type="compositionally biased region" description="Polar residues" evidence="7">
    <location>
        <begin position="1584"/>
        <end position="1594"/>
    </location>
</feature>